<dbReference type="Proteomes" id="UP000831290">
    <property type="component" value="Chromosome"/>
</dbReference>
<sequence length="142" mass="16189">MKTLLSLILFLPFFVKSCSDTTSDEKDLSAQKWELVKMTGSMANSEKSGEEMEWQEYYLLNEDQTFEKYRERNNNTKQASGTYKYTTAGEEKYLVLTYTKGLDLIGNCTGDNKEQLLVQSDQSLSGTWNACDGPGLEYKKVN</sequence>
<organism evidence="1 2">
    <name type="scientific">Abyssalbus ytuae</name>
    <dbReference type="NCBI Taxonomy" id="2926907"/>
    <lineage>
        <taxon>Bacteria</taxon>
        <taxon>Pseudomonadati</taxon>
        <taxon>Bacteroidota</taxon>
        <taxon>Flavobacteriia</taxon>
        <taxon>Flavobacteriales</taxon>
        <taxon>Flavobacteriaceae</taxon>
        <taxon>Abyssalbus</taxon>
    </lineage>
</organism>
<dbReference type="RefSeq" id="WP_255844143.1">
    <property type="nucleotide sequence ID" value="NZ_CP094358.1"/>
</dbReference>
<reference evidence="1" key="1">
    <citation type="submission" date="2022-03" db="EMBL/GenBank/DDBJ databases">
        <title>Description of Abyssus ytuae gen. nov., sp. nov., a novel member of the family Flavobacteriaceae isolated from the sediment of Mariana Trench.</title>
        <authorList>
            <person name="Zhang J."/>
            <person name="Xu X."/>
        </authorList>
    </citation>
    <scope>NUCLEOTIDE SEQUENCE</scope>
    <source>
        <strain evidence="1">MT3330</strain>
    </source>
</reference>
<dbReference type="KEGG" id="fbm:MQE35_02320"/>
<proteinExistence type="predicted"/>
<dbReference type="EMBL" id="CP094358">
    <property type="protein sequence ID" value="UOB18145.1"/>
    <property type="molecule type" value="Genomic_DNA"/>
</dbReference>
<keyword evidence="2" id="KW-1185">Reference proteome</keyword>
<evidence type="ECO:0000313" key="1">
    <source>
        <dbReference type="EMBL" id="UOB18145.1"/>
    </source>
</evidence>
<gene>
    <name evidence="1" type="ORF">MQE35_02320</name>
</gene>
<evidence type="ECO:0008006" key="3">
    <source>
        <dbReference type="Google" id="ProtNLM"/>
    </source>
</evidence>
<protein>
    <recommendedName>
        <fullName evidence="3">Lipocalin-like domain-containing protein</fullName>
    </recommendedName>
</protein>
<name>A0A9E7D054_9FLAO</name>
<accession>A0A9E7D054</accession>
<dbReference type="AlphaFoldDB" id="A0A9E7D054"/>
<evidence type="ECO:0000313" key="2">
    <source>
        <dbReference type="Proteomes" id="UP000831290"/>
    </source>
</evidence>